<dbReference type="EMBL" id="WJBH02000003">
    <property type="protein sequence ID" value="KAI9560801.1"/>
    <property type="molecule type" value="Genomic_DNA"/>
</dbReference>
<proteinExistence type="inferred from homology"/>
<dbReference type="AlphaFoldDB" id="A0AAD5LDM6"/>
<keyword evidence="6" id="KW-0175">Coiled coil</keyword>
<name>A0AAD5LDM6_9CRUS</name>
<accession>A0AAD5LDM6</accession>
<dbReference type="Proteomes" id="UP000820818">
    <property type="component" value="Linkage Group LG3"/>
</dbReference>
<evidence type="ECO:0000256" key="1">
    <source>
        <dbReference type="ARBA" id="ARBA00004138"/>
    </source>
</evidence>
<dbReference type="InterPro" id="IPR042541">
    <property type="entry name" value="BART_sf"/>
</dbReference>
<dbReference type="InterPro" id="IPR023379">
    <property type="entry name" value="BART_dom"/>
</dbReference>
<evidence type="ECO:0000256" key="7">
    <source>
        <dbReference type="ARBA" id="ARBA00023069"/>
    </source>
</evidence>
<evidence type="ECO:0000256" key="2">
    <source>
        <dbReference type="ARBA" id="ARBA00004496"/>
    </source>
</evidence>
<evidence type="ECO:0000313" key="12">
    <source>
        <dbReference type="EMBL" id="KAI9560801.1"/>
    </source>
</evidence>
<feature type="compositionally biased region" description="Low complexity" evidence="10">
    <location>
        <begin position="321"/>
        <end position="337"/>
    </location>
</feature>
<dbReference type="GO" id="GO:0005930">
    <property type="term" value="C:axoneme"/>
    <property type="evidence" value="ECO:0007669"/>
    <property type="project" value="TreeGrafter"/>
</dbReference>
<feature type="region of interest" description="Disordered" evidence="10">
    <location>
        <begin position="254"/>
        <end position="278"/>
    </location>
</feature>
<evidence type="ECO:0000256" key="6">
    <source>
        <dbReference type="ARBA" id="ARBA00023054"/>
    </source>
</evidence>
<evidence type="ECO:0000256" key="10">
    <source>
        <dbReference type="SAM" id="MobiDB-lite"/>
    </source>
</evidence>
<feature type="region of interest" description="Disordered" evidence="10">
    <location>
        <begin position="174"/>
        <end position="195"/>
    </location>
</feature>
<dbReference type="Gene3D" id="1.20.1520.10">
    <property type="entry name" value="ADP-ribosylation factor-like 2-binding protein, domain"/>
    <property type="match status" value="1"/>
</dbReference>
<organism evidence="12 13">
    <name type="scientific">Daphnia sinensis</name>
    <dbReference type="NCBI Taxonomy" id="1820382"/>
    <lineage>
        <taxon>Eukaryota</taxon>
        <taxon>Metazoa</taxon>
        <taxon>Ecdysozoa</taxon>
        <taxon>Arthropoda</taxon>
        <taxon>Crustacea</taxon>
        <taxon>Branchiopoda</taxon>
        <taxon>Diplostraca</taxon>
        <taxon>Cladocera</taxon>
        <taxon>Anomopoda</taxon>
        <taxon>Daphniidae</taxon>
        <taxon>Daphnia</taxon>
        <taxon>Daphnia similis group</taxon>
    </lineage>
</organism>
<evidence type="ECO:0000313" key="13">
    <source>
        <dbReference type="Proteomes" id="UP000820818"/>
    </source>
</evidence>
<sequence>MDRAANPQSSRPISRSGLPIVDVICQFQKLCPLPSSAMEATDDVPEEHNADWILDSLVAYLQGPVWITPILNFVEQKSVVFEGDGAEFEDEYRGIHKEFRNLVDVMLGAYMDDLGLQPEHLESALSRIQPSVRSAALQQLLEPVQSAGDYDRFKVLMRAKNEQLHNEAVEMLRRKRDHPGHPSIDSRNASNDEFSEEDINEAIRQSMAEHVAERNAQVAERRDVDRALAASVAGLLKSQTTEEAAAETLAEAAPVTNVQTPTRVAAKVPDPEDVERRRVQLRAQRDKILSQKRKERELQLHQQELSEREAAGNKVAFGTSRPRSGRAARAALAGEASPEVDERTIQYRRLLLQKIKEEVEGTSK</sequence>
<dbReference type="PANTHER" id="PTHR21532">
    <property type="entry name" value="PHOSPHODIESTERASE HL"/>
    <property type="match status" value="1"/>
</dbReference>
<feature type="domain" description="BART" evidence="11">
    <location>
        <begin position="50"/>
        <end position="165"/>
    </location>
</feature>
<dbReference type="InterPro" id="IPR038888">
    <property type="entry name" value="CFAP36"/>
</dbReference>
<keyword evidence="7" id="KW-0969">Cilium</keyword>
<keyword evidence="5" id="KW-0963">Cytoplasm</keyword>
<evidence type="ECO:0000259" key="11">
    <source>
        <dbReference type="Pfam" id="PF11527"/>
    </source>
</evidence>
<gene>
    <name evidence="12" type="ORF">GHT06_011753</name>
</gene>
<comment type="similarity">
    <text evidence="3">Belongs to the CFAP36 family.</text>
</comment>
<evidence type="ECO:0000256" key="3">
    <source>
        <dbReference type="ARBA" id="ARBA00007460"/>
    </source>
</evidence>
<protein>
    <recommendedName>
        <fullName evidence="4">Cilia- and flagella-associated protein 36</fullName>
    </recommendedName>
    <alternativeName>
        <fullName evidence="9">Coiled-coil domain-containing protein 104</fullName>
    </alternativeName>
</protein>
<evidence type="ECO:0000256" key="5">
    <source>
        <dbReference type="ARBA" id="ARBA00022490"/>
    </source>
</evidence>
<comment type="subcellular location">
    <subcellularLocation>
        <location evidence="1">Cell projection</location>
        <location evidence="1">Cilium</location>
    </subcellularLocation>
    <subcellularLocation>
        <location evidence="2">Cytoplasm</location>
    </subcellularLocation>
</comment>
<feature type="region of interest" description="Disordered" evidence="10">
    <location>
        <begin position="303"/>
        <end position="341"/>
    </location>
</feature>
<evidence type="ECO:0000256" key="8">
    <source>
        <dbReference type="ARBA" id="ARBA00023273"/>
    </source>
</evidence>
<dbReference type="GO" id="GO:0097546">
    <property type="term" value="C:ciliary base"/>
    <property type="evidence" value="ECO:0007669"/>
    <property type="project" value="TreeGrafter"/>
</dbReference>
<comment type="caution">
    <text evidence="12">The sequence shown here is derived from an EMBL/GenBank/DDBJ whole genome shotgun (WGS) entry which is preliminary data.</text>
</comment>
<dbReference type="PANTHER" id="PTHR21532:SF0">
    <property type="entry name" value="CILIA- AND FLAGELLA-ASSOCIATED PROTEIN 36"/>
    <property type="match status" value="1"/>
</dbReference>
<keyword evidence="8" id="KW-0966">Cell projection</keyword>
<dbReference type="Pfam" id="PF11527">
    <property type="entry name" value="ARL2_Bind_BART"/>
    <property type="match status" value="1"/>
</dbReference>
<reference evidence="12 13" key="1">
    <citation type="submission" date="2022-05" db="EMBL/GenBank/DDBJ databases">
        <title>A multi-omics perspective on studying reproductive biology in Daphnia sinensis.</title>
        <authorList>
            <person name="Jia J."/>
        </authorList>
    </citation>
    <scope>NUCLEOTIDE SEQUENCE [LARGE SCALE GENOMIC DNA]</scope>
    <source>
        <strain evidence="12 13">WSL</strain>
    </source>
</reference>
<keyword evidence="13" id="KW-1185">Reference proteome</keyword>
<evidence type="ECO:0000256" key="9">
    <source>
        <dbReference type="ARBA" id="ARBA00031593"/>
    </source>
</evidence>
<evidence type="ECO:0000256" key="4">
    <source>
        <dbReference type="ARBA" id="ARBA00021815"/>
    </source>
</evidence>